<dbReference type="OrthoDB" id="360540at2759"/>
<feature type="compositionally biased region" description="Basic and acidic residues" evidence="2">
    <location>
        <begin position="66"/>
        <end position="77"/>
    </location>
</feature>
<gene>
    <name evidence="3" type="ORF">OSB1V03_LOCUS18580</name>
</gene>
<reference evidence="3" key="1">
    <citation type="submission" date="2020-11" db="EMBL/GenBank/DDBJ databases">
        <authorList>
            <person name="Tran Van P."/>
        </authorList>
    </citation>
    <scope>NUCLEOTIDE SEQUENCE</scope>
</reference>
<organism evidence="3">
    <name type="scientific">Medioppia subpectinata</name>
    <dbReference type="NCBI Taxonomy" id="1979941"/>
    <lineage>
        <taxon>Eukaryota</taxon>
        <taxon>Metazoa</taxon>
        <taxon>Ecdysozoa</taxon>
        <taxon>Arthropoda</taxon>
        <taxon>Chelicerata</taxon>
        <taxon>Arachnida</taxon>
        <taxon>Acari</taxon>
        <taxon>Acariformes</taxon>
        <taxon>Sarcoptiformes</taxon>
        <taxon>Oribatida</taxon>
        <taxon>Brachypylina</taxon>
        <taxon>Oppioidea</taxon>
        <taxon>Oppiidae</taxon>
        <taxon>Medioppia</taxon>
    </lineage>
</organism>
<dbReference type="AlphaFoldDB" id="A0A7R9QD05"/>
<dbReference type="Pfam" id="PF07065">
    <property type="entry name" value="D123"/>
    <property type="match status" value="2"/>
</dbReference>
<evidence type="ECO:0000313" key="4">
    <source>
        <dbReference type="Proteomes" id="UP000759131"/>
    </source>
</evidence>
<dbReference type="EMBL" id="CAJPIZ010025010">
    <property type="protein sequence ID" value="CAG2118629.1"/>
    <property type="molecule type" value="Genomic_DNA"/>
</dbReference>
<dbReference type="Proteomes" id="UP000759131">
    <property type="component" value="Unassembled WGS sequence"/>
</dbReference>
<protein>
    <recommendedName>
        <fullName evidence="5">Cell division cycle protein 123 homolog</fullName>
    </recommendedName>
</protein>
<feature type="compositionally biased region" description="Acidic residues" evidence="2">
    <location>
        <begin position="53"/>
        <end position="65"/>
    </location>
</feature>
<proteinExistence type="inferred from homology"/>
<accession>A0A7R9QD05</accession>
<dbReference type="PANTHER" id="PTHR15323">
    <property type="entry name" value="D123 PROTEIN"/>
    <property type="match status" value="1"/>
</dbReference>
<evidence type="ECO:0000313" key="3">
    <source>
        <dbReference type="EMBL" id="CAD7641280.1"/>
    </source>
</evidence>
<dbReference type="EMBL" id="OC879585">
    <property type="protein sequence ID" value="CAD7641280.1"/>
    <property type="molecule type" value="Genomic_DNA"/>
</dbReference>
<keyword evidence="4" id="KW-1185">Reference proteome</keyword>
<feature type="region of interest" description="Disordered" evidence="2">
    <location>
        <begin position="49"/>
        <end position="94"/>
    </location>
</feature>
<dbReference type="GO" id="GO:0005737">
    <property type="term" value="C:cytoplasm"/>
    <property type="evidence" value="ECO:0007669"/>
    <property type="project" value="TreeGrafter"/>
</dbReference>
<evidence type="ECO:0008006" key="5">
    <source>
        <dbReference type="Google" id="ProtNLM"/>
    </source>
</evidence>
<comment type="similarity">
    <text evidence="1">Belongs to the CDC123 family.</text>
</comment>
<name>A0A7R9QD05_9ACAR</name>
<sequence>MLSKHVLNCGFSQWYSLFADISIDSKSMKLSDDFIQYLLSDGIVLPKSGSDGNAEEIADDNDWGDDNDHQNGSHRLPDGGGDDSDGQSSEAEAAAPEFPEMDAFMRAALDSLGAVFPKLNWSSCEDSSWMSATGTRCLTPDDVYLLLKSSDRIVHDLTQPFKDCTDETPPVEHELVLKKWVDMNPSMEFRCFVANNQLIGTAELRFTYSIISVLSANWRTGITQRDVRSYYEHIGHQKEDIIGDIHRLFVTRVQNQFPDRDFVMDVYRPTRGRVVLVDMNPFGATTDSLLFDWDELYARRLDIITADDETPIVPEFRFLTSGAGVQPQRYSMNSLPIEALNGYSLDQFMDGFHIDR</sequence>
<evidence type="ECO:0000256" key="1">
    <source>
        <dbReference type="ARBA" id="ARBA00011047"/>
    </source>
</evidence>
<evidence type="ECO:0000256" key="2">
    <source>
        <dbReference type="SAM" id="MobiDB-lite"/>
    </source>
</evidence>
<dbReference type="PANTHER" id="PTHR15323:SF6">
    <property type="entry name" value="CELL DIVISION CYCLE PROTEIN 123 HOMOLOG"/>
    <property type="match status" value="1"/>
</dbReference>
<dbReference type="InterPro" id="IPR009772">
    <property type="entry name" value="CDC123"/>
</dbReference>